<name>A0A8S1DUQ1_9INSE</name>
<reference evidence="1 2" key="1">
    <citation type="submission" date="2020-04" db="EMBL/GenBank/DDBJ databases">
        <authorList>
            <person name="Alioto T."/>
            <person name="Alioto T."/>
            <person name="Gomez Garrido J."/>
        </authorList>
    </citation>
    <scope>NUCLEOTIDE SEQUENCE [LARGE SCALE GENOMIC DNA]</scope>
</reference>
<evidence type="ECO:0000313" key="1">
    <source>
        <dbReference type="EMBL" id="CAB3384028.1"/>
    </source>
</evidence>
<dbReference type="EMBL" id="CADEPI010000334">
    <property type="protein sequence ID" value="CAB3384028.1"/>
    <property type="molecule type" value="Genomic_DNA"/>
</dbReference>
<protein>
    <submittedName>
        <fullName evidence="1">Uncharacterized protein</fullName>
    </submittedName>
</protein>
<evidence type="ECO:0000313" key="2">
    <source>
        <dbReference type="Proteomes" id="UP000494165"/>
    </source>
</evidence>
<comment type="caution">
    <text evidence="1">The sequence shown here is derived from an EMBL/GenBank/DDBJ whole genome shotgun (WGS) entry which is preliminary data.</text>
</comment>
<dbReference type="AlphaFoldDB" id="A0A8S1DUQ1"/>
<organism evidence="1 2">
    <name type="scientific">Cloeon dipterum</name>
    <dbReference type="NCBI Taxonomy" id="197152"/>
    <lineage>
        <taxon>Eukaryota</taxon>
        <taxon>Metazoa</taxon>
        <taxon>Ecdysozoa</taxon>
        <taxon>Arthropoda</taxon>
        <taxon>Hexapoda</taxon>
        <taxon>Insecta</taxon>
        <taxon>Pterygota</taxon>
        <taxon>Palaeoptera</taxon>
        <taxon>Ephemeroptera</taxon>
        <taxon>Pisciforma</taxon>
        <taxon>Baetidae</taxon>
        <taxon>Cloeon</taxon>
    </lineage>
</organism>
<proteinExistence type="predicted"/>
<accession>A0A8S1DUQ1</accession>
<gene>
    <name evidence="1" type="ORF">CLODIP_2_CD10313</name>
</gene>
<dbReference type="Proteomes" id="UP000494165">
    <property type="component" value="Unassembled WGS sequence"/>
</dbReference>
<keyword evidence="2" id="KW-1185">Reference proteome</keyword>
<sequence>MQADRFQKVFNTRRLPQKLSRLNLALRKKSYQKHITSQLVVYFKFAMDSMKGNSAVEESSSEGGISVIQAANKLYSALFECCAERKKCVYCNKKIGNDLENPLTSEEAEKVPKMCPHHFKIGNPDRKYSKEPQDPQNICQACTIIFRNFLKTCHFSSNTPFRLETHNLRCMSSMKEAGRGFELKLITPAVPNKYVAVEIDAPKQGV</sequence>